<dbReference type="InterPro" id="IPR039421">
    <property type="entry name" value="Type_1_exporter"/>
</dbReference>
<dbReference type="Proteomes" id="UP001085076">
    <property type="component" value="Miscellaneous, Linkage group lg03"/>
</dbReference>
<dbReference type="Pfam" id="PF00664">
    <property type="entry name" value="ABC_membrane"/>
    <property type="match status" value="1"/>
</dbReference>
<evidence type="ECO:0000256" key="2">
    <source>
        <dbReference type="ARBA" id="ARBA00022692"/>
    </source>
</evidence>
<keyword evidence="4" id="KW-0472">Membrane</keyword>
<dbReference type="PANTHER" id="PTHR24222">
    <property type="entry name" value="ABC TRANSPORTER B FAMILY"/>
    <property type="match status" value="1"/>
</dbReference>
<comment type="subcellular location">
    <subcellularLocation>
        <location evidence="1">Membrane</location>
        <topology evidence="1">Multi-pass membrane protein</topology>
    </subcellularLocation>
</comment>
<dbReference type="PROSITE" id="PS50929">
    <property type="entry name" value="ABC_TM1F"/>
    <property type="match status" value="1"/>
</dbReference>
<comment type="caution">
    <text evidence="6">The sequence shown here is derived from an EMBL/GenBank/DDBJ whole genome shotgun (WGS) entry which is preliminary data.</text>
</comment>
<dbReference type="InterPro" id="IPR011527">
    <property type="entry name" value="ABC1_TM_dom"/>
</dbReference>
<protein>
    <recommendedName>
        <fullName evidence="5">ABC transmembrane type-1 domain-containing protein</fullName>
    </recommendedName>
</protein>
<dbReference type="PANTHER" id="PTHR24222:SF63">
    <property type="entry name" value="ATP BINDING CASSETTE SUBFAMILY B"/>
    <property type="match status" value="1"/>
</dbReference>
<evidence type="ECO:0000313" key="7">
    <source>
        <dbReference type="Proteomes" id="UP001085076"/>
    </source>
</evidence>
<gene>
    <name evidence="6" type="ORF">J5N97_012493</name>
</gene>
<evidence type="ECO:0000256" key="1">
    <source>
        <dbReference type="ARBA" id="ARBA00004141"/>
    </source>
</evidence>
<sequence>MIPLLVVAGGVIALMVSKMASRRQEAYAEAANVVEQAIGSIRTDASFTGEKIAVSKYNKFLRNAYLSSVQEGLAAGLGGKVLNVIFALIVGSL</sequence>
<dbReference type="EMBL" id="JAGGNH010000003">
    <property type="protein sequence ID" value="KAJ0977019.1"/>
    <property type="molecule type" value="Genomic_DNA"/>
</dbReference>
<organism evidence="6 7">
    <name type="scientific">Dioscorea zingiberensis</name>
    <dbReference type="NCBI Taxonomy" id="325984"/>
    <lineage>
        <taxon>Eukaryota</taxon>
        <taxon>Viridiplantae</taxon>
        <taxon>Streptophyta</taxon>
        <taxon>Embryophyta</taxon>
        <taxon>Tracheophyta</taxon>
        <taxon>Spermatophyta</taxon>
        <taxon>Magnoliopsida</taxon>
        <taxon>Liliopsida</taxon>
        <taxon>Dioscoreales</taxon>
        <taxon>Dioscoreaceae</taxon>
        <taxon>Dioscorea</taxon>
    </lineage>
</organism>
<dbReference type="OrthoDB" id="6500128at2759"/>
<dbReference type="SUPFAM" id="SSF90123">
    <property type="entry name" value="ABC transporter transmembrane region"/>
    <property type="match status" value="1"/>
</dbReference>
<keyword evidence="2" id="KW-0812">Transmembrane</keyword>
<keyword evidence="7" id="KW-1185">Reference proteome</keyword>
<evidence type="ECO:0000256" key="3">
    <source>
        <dbReference type="ARBA" id="ARBA00022989"/>
    </source>
</evidence>
<keyword evidence="3" id="KW-1133">Transmembrane helix</keyword>
<reference evidence="6" key="1">
    <citation type="submission" date="2021-03" db="EMBL/GenBank/DDBJ databases">
        <authorList>
            <person name="Li Z."/>
            <person name="Yang C."/>
        </authorList>
    </citation>
    <scope>NUCLEOTIDE SEQUENCE</scope>
    <source>
        <strain evidence="6">Dzin_1.0</strain>
        <tissue evidence="6">Leaf</tissue>
    </source>
</reference>
<name>A0A9D5CQ87_9LILI</name>
<dbReference type="Gene3D" id="1.20.1560.10">
    <property type="entry name" value="ABC transporter type 1, transmembrane domain"/>
    <property type="match status" value="1"/>
</dbReference>
<dbReference type="GO" id="GO:0140359">
    <property type="term" value="F:ABC-type transporter activity"/>
    <property type="evidence" value="ECO:0007669"/>
    <property type="project" value="InterPro"/>
</dbReference>
<dbReference type="GO" id="GO:0005524">
    <property type="term" value="F:ATP binding"/>
    <property type="evidence" value="ECO:0007669"/>
    <property type="project" value="InterPro"/>
</dbReference>
<dbReference type="AlphaFoldDB" id="A0A9D5CQ87"/>
<evidence type="ECO:0000313" key="6">
    <source>
        <dbReference type="EMBL" id="KAJ0977019.1"/>
    </source>
</evidence>
<dbReference type="GO" id="GO:0005886">
    <property type="term" value="C:plasma membrane"/>
    <property type="evidence" value="ECO:0007669"/>
    <property type="project" value="TreeGrafter"/>
</dbReference>
<dbReference type="InterPro" id="IPR036640">
    <property type="entry name" value="ABC1_TM_sf"/>
</dbReference>
<evidence type="ECO:0000259" key="5">
    <source>
        <dbReference type="PROSITE" id="PS50929"/>
    </source>
</evidence>
<feature type="domain" description="ABC transmembrane type-1" evidence="5">
    <location>
        <begin position="1"/>
        <end position="93"/>
    </location>
</feature>
<evidence type="ECO:0000256" key="4">
    <source>
        <dbReference type="ARBA" id="ARBA00023136"/>
    </source>
</evidence>
<proteinExistence type="predicted"/>
<reference evidence="6" key="2">
    <citation type="journal article" date="2022" name="Hortic Res">
        <title>The genome of Dioscorea zingiberensis sheds light on the biosynthesis, origin and evolution of the medicinally important diosgenin saponins.</title>
        <authorList>
            <person name="Li Y."/>
            <person name="Tan C."/>
            <person name="Li Z."/>
            <person name="Guo J."/>
            <person name="Li S."/>
            <person name="Chen X."/>
            <person name="Wang C."/>
            <person name="Dai X."/>
            <person name="Yang H."/>
            <person name="Song W."/>
            <person name="Hou L."/>
            <person name="Xu J."/>
            <person name="Tong Z."/>
            <person name="Xu A."/>
            <person name="Yuan X."/>
            <person name="Wang W."/>
            <person name="Yang Q."/>
            <person name="Chen L."/>
            <person name="Sun Z."/>
            <person name="Wang K."/>
            <person name="Pan B."/>
            <person name="Chen J."/>
            <person name="Bao Y."/>
            <person name="Liu F."/>
            <person name="Qi X."/>
            <person name="Gang D.R."/>
            <person name="Wen J."/>
            <person name="Li J."/>
        </authorList>
    </citation>
    <scope>NUCLEOTIDE SEQUENCE</scope>
    <source>
        <strain evidence="6">Dzin_1.0</strain>
    </source>
</reference>
<accession>A0A9D5CQ87</accession>